<dbReference type="InterPro" id="IPR058289">
    <property type="entry name" value="DUF7983"/>
</dbReference>
<name>A0A8U0A727_9EURY</name>
<proteinExistence type="predicted"/>
<dbReference type="EMBL" id="CP096021">
    <property type="protein sequence ID" value="UPM44659.1"/>
    <property type="molecule type" value="Genomic_DNA"/>
</dbReference>
<keyword evidence="2" id="KW-0614">Plasmid</keyword>
<dbReference type="AlphaFoldDB" id="A0A8U0A727"/>
<dbReference type="Pfam" id="PF25943">
    <property type="entry name" value="DUF7983"/>
    <property type="match status" value="1"/>
</dbReference>
<dbReference type="RefSeq" id="WP_247995313.1">
    <property type="nucleotide sequence ID" value="NZ_CP096021.1"/>
</dbReference>
<keyword evidence="3" id="KW-1185">Reference proteome</keyword>
<reference evidence="2" key="1">
    <citation type="submission" date="2022-04" db="EMBL/GenBank/DDBJ databases">
        <title>Halocatena sp. nov., isolated from a salt lake.</title>
        <authorList>
            <person name="Cui H.-L."/>
        </authorList>
    </citation>
    <scope>NUCLEOTIDE SEQUENCE</scope>
    <source>
        <strain evidence="2">AD-1</strain>
        <plasmid evidence="2">unnamed2</plasmid>
    </source>
</reference>
<geneLocation type="plasmid" evidence="2 3">
    <name>unnamed2</name>
</geneLocation>
<dbReference type="Proteomes" id="UP000831768">
    <property type="component" value="Plasmid unnamed2"/>
</dbReference>
<dbReference type="KEGG" id="haad:MW046_16605"/>
<evidence type="ECO:0000313" key="3">
    <source>
        <dbReference type="Proteomes" id="UP000831768"/>
    </source>
</evidence>
<feature type="compositionally biased region" description="Basic and acidic residues" evidence="1">
    <location>
        <begin position="116"/>
        <end position="125"/>
    </location>
</feature>
<sequence>MNEFWHRLREECERLALGTELVTPVSERSFKIEATFEDRIVIQFQDSGEEQSLRREQFIVLTDSLEDDPISLESVPPGVEPYTVVLSLSSKHVSEDGTLSRAPDKAVGGESPHLVPPEEARTRPERIHDDAVLCADLLDRLDADDPASLDTEALADLYVLLSDVQRGADRVRKTVREPLLDRLGPDQQLHGRFGTVQQTTRERRRPKDEETVLDVLDEHGIPHEWVLGVDSNKLDVVLAVTDLSEGMVYDADEQVYVQKTGVDESAKFARLQGLANRLDEIEGGGDIHDDLTNLERRLKEELSDG</sequence>
<evidence type="ECO:0000256" key="1">
    <source>
        <dbReference type="SAM" id="MobiDB-lite"/>
    </source>
</evidence>
<protein>
    <submittedName>
        <fullName evidence="2">Uncharacterized protein</fullName>
    </submittedName>
</protein>
<organism evidence="2 3">
    <name type="scientific">Halocatena salina</name>
    <dbReference type="NCBI Taxonomy" id="2934340"/>
    <lineage>
        <taxon>Archaea</taxon>
        <taxon>Methanobacteriati</taxon>
        <taxon>Methanobacteriota</taxon>
        <taxon>Stenosarchaea group</taxon>
        <taxon>Halobacteria</taxon>
        <taxon>Halobacteriales</taxon>
        <taxon>Natronomonadaceae</taxon>
        <taxon>Halocatena</taxon>
    </lineage>
</organism>
<accession>A0A8U0A727</accession>
<dbReference type="GeneID" id="71929702"/>
<feature type="region of interest" description="Disordered" evidence="1">
    <location>
        <begin position="95"/>
        <end position="125"/>
    </location>
</feature>
<gene>
    <name evidence="2" type="ORF">MW046_16605</name>
</gene>
<evidence type="ECO:0000313" key="2">
    <source>
        <dbReference type="EMBL" id="UPM44659.1"/>
    </source>
</evidence>